<keyword evidence="1" id="KW-1185">Reference proteome</keyword>
<evidence type="ECO:0000313" key="2">
    <source>
        <dbReference type="WBParaSite" id="ALUE_0001588201-mRNA-1"/>
    </source>
</evidence>
<protein>
    <submittedName>
        <fullName evidence="2">Uncharacterized protein</fullName>
    </submittedName>
</protein>
<dbReference type="AlphaFoldDB" id="A0A9J2Q1X0"/>
<dbReference type="Proteomes" id="UP000036681">
    <property type="component" value="Unplaced"/>
</dbReference>
<organism evidence="1 2">
    <name type="scientific">Ascaris lumbricoides</name>
    <name type="common">Giant roundworm</name>
    <dbReference type="NCBI Taxonomy" id="6252"/>
    <lineage>
        <taxon>Eukaryota</taxon>
        <taxon>Metazoa</taxon>
        <taxon>Ecdysozoa</taxon>
        <taxon>Nematoda</taxon>
        <taxon>Chromadorea</taxon>
        <taxon>Rhabditida</taxon>
        <taxon>Spirurina</taxon>
        <taxon>Ascaridomorpha</taxon>
        <taxon>Ascaridoidea</taxon>
        <taxon>Ascarididae</taxon>
        <taxon>Ascaris</taxon>
    </lineage>
</organism>
<dbReference type="WBParaSite" id="ALUE_0001588201-mRNA-1">
    <property type="protein sequence ID" value="ALUE_0001588201-mRNA-1"/>
    <property type="gene ID" value="ALUE_0001588201"/>
</dbReference>
<evidence type="ECO:0000313" key="1">
    <source>
        <dbReference type="Proteomes" id="UP000036681"/>
    </source>
</evidence>
<proteinExistence type="predicted"/>
<accession>A0A9J2Q1X0</accession>
<name>A0A9J2Q1X0_ASCLU</name>
<reference evidence="2" key="1">
    <citation type="submission" date="2023-03" db="UniProtKB">
        <authorList>
            <consortium name="WormBaseParasite"/>
        </authorList>
    </citation>
    <scope>IDENTIFICATION</scope>
</reference>
<sequence>MSISKSRTMPVSLCRETCECYLPHCRCSANVLADNLKVSPLYRQKDSERWNAAICCYQEMMSNRDQCCTSPPNSPVNLGPVRRLSLSGASSACASPPQQTVDGKYVNRALGGSLMRFAGKIFFSLHYNWEIVILASSRSIGLCPKNF</sequence>